<dbReference type="Gene3D" id="3.90.420.10">
    <property type="entry name" value="Oxidoreductase, molybdopterin-binding domain"/>
    <property type="match status" value="1"/>
</dbReference>
<evidence type="ECO:0000256" key="1">
    <source>
        <dbReference type="SAM" id="SignalP"/>
    </source>
</evidence>
<keyword evidence="1" id="KW-0732">Signal</keyword>
<feature type="domain" description="Oxidoreductase molybdopterin-binding" evidence="2">
    <location>
        <begin position="68"/>
        <end position="142"/>
    </location>
</feature>
<dbReference type="SUPFAM" id="SSF56524">
    <property type="entry name" value="Oxidoreductase molybdopterin-binding domain"/>
    <property type="match status" value="1"/>
</dbReference>
<feature type="signal peptide" evidence="1">
    <location>
        <begin position="1"/>
        <end position="29"/>
    </location>
</feature>
<gene>
    <name evidence="3" type="ORF">JL2886_03801</name>
</gene>
<protein>
    <submittedName>
        <fullName evidence="3">Oxidoreductase</fullName>
    </submittedName>
</protein>
<reference evidence="3 4" key="1">
    <citation type="submission" date="2016-04" db="EMBL/GenBank/DDBJ databases">
        <authorList>
            <person name="Evans L.H."/>
            <person name="Alamgir A."/>
            <person name="Owens N."/>
            <person name="Weber N.D."/>
            <person name="Virtaneva K."/>
            <person name="Barbian K."/>
            <person name="Babar A."/>
            <person name="Rosenke K."/>
        </authorList>
    </citation>
    <scope>NUCLEOTIDE SEQUENCE [LARGE SCALE GENOMIC DNA]</scope>
    <source>
        <strain evidence="3 4">JL2886</strain>
    </source>
</reference>
<dbReference type="InterPro" id="IPR036374">
    <property type="entry name" value="OxRdtase_Mopterin-bd_sf"/>
</dbReference>
<organism evidence="3 4">
    <name type="scientific">Phaeobacter gallaeciensis</name>
    <dbReference type="NCBI Taxonomy" id="60890"/>
    <lineage>
        <taxon>Bacteria</taxon>
        <taxon>Pseudomonadati</taxon>
        <taxon>Pseudomonadota</taxon>
        <taxon>Alphaproteobacteria</taxon>
        <taxon>Rhodobacterales</taxon>
        <taxon>Roseobacteraceae</taxon>
        <taxon>Phaeobacter</taxon>
    </lineage>
</organism>
<dbReference type="Proteomes" id="UP000092565">
    <property type="component" value="Chromosome"/>
</dbReference>
<proteinExistence type="predicted"/>
<evidence type="ECO:0000313" key="4">
    <source>
        <dbReference type="Proteomes" id="UP000092565"/>
    </source>
</evidence>
<dbReference type="Pfam" id="PF00174">
    <property type="entry name" value="Oxidored_molyb"/>
    <property type="match status" value="1"/>
</dbReference>
<sequence>MIRWMNVLGALVLALGVGLMLGLGSSAQAASDDTVLLTVQIEGDDASTTTFTRDQLMSLGQTSFETETIWTSGTQAFTGVSLKDLMAHLGVTSGVLQARAINDYMVEVPLSDAIEGGPIIAYERNGKTMSVRSKGPLWIVYPYDSNPSYKTEAIYSRSIWQLEGINVQR</sequence>
<feature type="chain" id="PRO_5044370122" evidence="1">
    <location>
        <begin position="30"/>
        <end position="169"/>
    </location>
</feature>
<accession>A0A1B0ZWS9</accession>
<dbReference type="RefSeq" id="WP_082996126.1">
    <property type="nucleotide sequence ID" value="NZ_CP015124.1"/>
</dbReference>
<dbReference type="InterPro" id="IPR000572">
    <property type="entry name" value="OxRdtase_Mopterin-bd_dom"/>
</dbReference>
<name>A0A1B0ZWS9_9RHOB</name>
<dbReference type="EMBL" id="CP015124">
    <property type="protein sequence ID" value="ANP38672.1"/>
    <property type="molecule type" value="Genomic_DNA"/>
</dbReference>
<dbReference type="AlphaFoldDB" id="A0A1B0ZWS9"/>
<keyword evidence="4" id="KW-1185">Reference proteome</keyword>
<evidence type="ECO:0000259" key="2">
    <source>
        <dbReference type="Pfam" id="PF00174"/>
    </source>
</evidence>
<dbReference type="PATRIC" id="fig|60890.4.peg.3707"/>
<evidence type="ECO:0000313" key="3">
    <source>
        <dbReference type="EMBL" id="ANP38672.1"/>
    </source>
</evidence>